<dbReference type="InterPro" id="IPR020471">
    <property type="entry name" value="AKR"/>
</dbReference>
<reference evidence="2 3" key="1">
    <citation type="submission" date="2019-01" db="EMBL/GenBank/DDBJ databases">
        <authorList>
            <person name="Chen W.-M."/>
        </authorList>
    </citation>
    <scope>NUCLEOTIDE SEQUENCE [LARGE SCALE GENOMIC DNA]</scope>
    <source>
        <strain evidence="2 3">FSY-15</strain>
    </source>
</reference>
<dbReference type="Pfam" id="PF00248">
    <property type="entry name" value="Aldo_ket_red"/>
    <property type="match status" value="1"/>
</dbReference>
<gene>
    <name evidence="2" type="ORF">EOJ36_06160</name>
</gene>
<dbReference type="GO" id="GO:0005829">
    <property type="term" value="C:cytosol"/>
    <property type="evidence" value="ECO:0007669"/>
    <property type="project" value="TreeGrafter"/>
</dbReference>
<dbReference type="AlphaFoldDB" id="A0A437PUR3"/>
<sequence>MEKIYLSDAGPKVSPAIYGFWRWTKEKANSASLMEKTVNFCLELGINTFDHADRYGEYSSEKLFGQILKNKSINRSEIVLFSKAGVNVPCESKPEFRIQHFNSSAEHLTASVEASLRNLNTDYLDVFLLDHLDPLTDLDATTYALQKLKSSGKVKNIGIAGFSVHQHQLLASYLDIPIVSSHIDLSLLNTSVLDNGTLDYTKQKYMRPLAVSPLAGGQIENGTDENAIKVRKKLIEIAKKYDSNLESIAVAWIIKLGALPLIGTLEENRIKNIVNSFQIDLDPQDWYELYYASKPWEL</sequence>
<protein>
    <submittedName>
        <fullName evidence="2">Aldo/keto reductase</fullName>
    </submittedName>
</protein>
<dbReference type="InterPro" id="IPR050523">
    <property type="entry name" value="AKR_Detox_Biosynth"/>
</dbReference>
<accession>A0A437PUR3</accession>
<evidence type="ECO:0000313" key="2">
    <source>
        <dbReference type="EMBL" id="RVU25996.1"/>
    </source>
</evidence>
<dbReference type="PANTHER" id="PTHR43364">
    <property type="entry name" value="NADH-SPECIFIC METHYLGLYOXAL REDUCTASE-RELATED"/>
    <property type="match status" value="1"/>
</dbReference>
<keyword evidence="3" id="KW-1185">Reference proteome</keyword>
<dbReference type="OrthoDB" id="9773828at2"/>
<dbReference type="Gene3D" id="3.20.20.100">
    <property type="entry name" value="NADP-dependent oxidoreductase domain"/>
    <property type="match status" value="1"/>
</dbReference>
<evidence type="ECO:0000259" key="1">
    <source>
        <dbReference type="Pfam" id="PF00248"/>
    </source>
</evidence>
<comment type="caution">
    <text evidence="2">The sequence shown here is derived from an EMBL/GenBank/DDBJ whole genome shotgun (WGS) entry which is preliminary data.</text>
</comment>
<name>A0A437PUR3_9BACT</name>
<dbReference type="PANTHER" id="PTHR43364:SF1">
    <property type="entry name" value="OXIDOREDUCTASE YDHF"/>
    <property type="match status" value="1"/>
</dbReference>
<dbReference type="Proteomes" id="UP000282832">
    <property type="component" value="Unassembled WGS sequence"/>
</dbReference>
<proteinExistence type="predicted"/>
<dbReference type="InterPro" id="IPR036812">
    <property type="entry name" value="NAD(P)_OxRdtase_dom_sf"/>
</dbReference>
<feature type="domain" description="NADP-dependent oxidoreductase" evidence="1">
    <location>
        <begin position="17"/>
        <end position="288"/>
    </location>
</feature>
<evidence type="ECO:0000313" key="3">
    <source>
        <dbReference type="Proteomes" id="UP000282832"/>
    </source>
</evidence>
<dbReference type="GO" id="GO:0016491">
    <property type="term" value="F:oxidoreductase activity"/>
    <property type="evidence" value="ECO:0007669"/>
    <property type="project" value="InterPro"/>
</dbReference>
<dbReference type="RefSeq" id="WP_127803411.1">
    <property type="nucleotide sequence ID" value="NZ_SACY01000002.1"/>
</dbReference>
<organism evidence="2 3">
    <name type="scientific">Sandaracinomonas limnophila</name>
    <dbReference type="NCBI Taxonomy" id="1862386"/>
    <lineage>
        <taxon>Bacteria</taxon>
        <taxon>Pseudomonadati</taxon>
        <taxon>Bacteroidota</taxon>
        <taxon>Cytophagia</taxon>
        <taxon>Cytophagales</taxon>
        <taxon>Flectobacillaceae</taxon>
        <taxon>Sandaracinomonas</taxon>
    </lineage>
</organism>
<dbReference type="InterPro" id="IPR023210">
    <property type="entry name" value="NADP_OxRdtase_dom"/>
</dbReference>
<dbReference type="PRINTS" id="PR00069">
    <property type="entry name" value="ALDKETRDTASE"/>
</dbReference>
<dbReference type="EMBL" id="SACY01000002">
    <property type="protein sequence ID" value="RVU25996.1"/>
    <property type="molecule type" value="Genomic_DNA"/>
</dbReference>
<dbReference type="SUPFAM" id="SSF51430">
    <property type="entry name" value="NAD(P)-linked oxidoreductase"/>
    <property type="match status" value="1"/>
</dbReference>